<gene>
    <name evidence="7" type="primary">uxaC</name>
    <name evidence="7" type="ORF">MR241_01365</name>
</gene>
<dbReference type="GO" id="GO:0042840">
    <property type="term" value="P:D-glucuronate catabolic process"/>
    <property type="evidence" value="ECO:0007669"/>
    <property type="project" value="TreeGrafter"/>
</dbReference>
<dbReference type="NCBIfam" id="NF002794">
    <property type="entry name" value="PRK02925.1"/>
    <property type="match status" value="1"/>
</dbReference>
<evidence type="ECO:0000313" key="8">
    <source>
        <dbReference type="Proteomes" id="UP001139365"/>
    </source>
</evidence>
<name>A0AAE3FG59_9BACT</name>
<dbReference type="InterPro" id="IPR003766">
    <property type="entry name" value="Uronate_isomerase"/>
</dbReference>
<dbReference type="SUPFAM" id="SSF51556">
    <property type="entry name" value="Metallo-dependent hydrolases"/>
    <property type="match status" value="1"/>
</dbReference>
<organism evidence="7 8">
    <name type="scientific">Candidatus Colimorpha enterica</name>
    <dbReference type="NCBI Taxonomy" id="3083063"/>
    <lineage>
        <taxon>Bacteria</taxon>
        <taxon>Pseudomonadati</taxon>
        <taxon>Bacteroidota</taxon>
        <taxon>Bacteroidia</taxon>
        <taxon>Bacteroidales</taxon>
        <taxon>Candidatus Colimorpha</taxon>
    </lineage>
</organism>
<evidence type="ECO:0000313" key="7">
    <source>
        <dbReference type="EMBL" id="MCI5754924.1"/>
    </source>
</evidence>
<dbReference type="Proteomes" id="UP001139365">
    <property type="component" value="Unassembled WGS sequence"/>
</dbReference>
<evidence type="ECO:0000256" key="5">
    <source>
        <dbReference type="ARBA" id="ARBA00020555"/>
    </source>
</evidence>
<dbReference type="InterPro" id="IPR032466">
    <property type="entry name" value="Metal_Hydrolase"/>
</dbReference>
<dbReference type="EC" id="5.3.1.12" evidence="4"/>
<dbReference type="GO" id="GO:0019698">
    <property type="term" value="P:D-galacturonate catabolic process"/>
    <property type="evidence" value="ECO:0007669"/>
    <property type="project" value="TreeGrafter"/>
</dbReference>
<evidence type="ECO:0000256" key="6">
    <source>
        <dbReference type="ARBA" id="ARBA00023235"/>
    </source>
</evidence>
<dbReference type="PANTHER" id="PTHR30068">
    <property type="entry name" value="URONATE ISOMERASE"/>
    <property type="match status" value="1"/>
</dbReference>
<evidence type="ECO:0000256" key="1">
    <source>
        <dbReference type="ARBA" id="ARBA00001165"/>
    </source>
</evidence>
<comment type="catalytic activity">
    <reaction evidence="1">
        <text>D-glucuronate = D-fructuronate</text>
        <dbReference type="Rhea" id="RHEA:13049"/>
        <dbReference type="ChEBI" id="CHEBI:58720"/>
        <dbReference type="ChEBI" id="CHEBI:59863"/>
        <dbReference type="EC" id="5.3.1.12"/>
    </reaction>
</comment>
<evidence type="ECO:0000256" key="3">
    <source>
        <dbReference type="ARBA" id="ARBA00008397"/>
    </source>
</evidence>
<accession>A0AAE3FG59</accession>
<evidence type="ECO:0000256" key="2">
    <source>
        <dbReference type="ARBA" id="ARBA00004892"/>
    </source>
</evidence>
<dbReference type="Gene3D" id="1.10.2020.10">
    <property type="entry name" value="uronate isomerase, domain 2, chain A"/>
    <property type="match status" value="1"/>
</dbReference>
<dbReference type="EMBL" id="JALEMU010000024">
    <property type="protein sequence ID" value="MCI5754924.1"/>
    <property type="molecule type" value="Genomic_DNA"/>
</dbReference>
<keyword evidence="6 7" id="KW-0413">Isomerase</keyword>
<dbReference type="AlphaFoldDB" id="A0AAE3FG59"/>
<reference evidence="7 8" key="1">
    <citation type="submission" date="2022-03" db="EMBL/GenBank/DDBJ databases">
        <title>Metagenome-assembled genomes from swine fecal metagenomes.</title>
        <authorList>
            <person name="Holman D.B."/>
            <person name="Kommadath A."/>
        </authorList>
    </citation>
    <scope>NUCLEOTIDE SEQUENCE [LARGE SCALE GENOMIC DNA]</scope>
    <source>
        <strain evidence="7">SUG147</strain>
    </source>
</reference>
<comment type="pathway">
    <text evidence="2">Carbohydrate metabolism; pentose and glucuronate interconversion.</text>
</comment>
<dbReference type="GO" id="GO:0008880">
    <property type="term" value="F:glucuronate isomerase activity"/>
    <property type="evidence" value="ECO:0007669"/>
    <property type="project" value="UniProtKB-EC"/>
</dbReference>
<sequence>MKHDYLLGTPGAVKLYGRVRSLPIYDYHCHLSPEEIYLDREFTDISGMWLSGDHYKWQLMRLAGIDEKYITGDAGGYEKFLAYAEAVEYAAGNPLYHWTQMELSMYFGIETPLSPATAEEIYNRANRVIKERHYSPRKLIAMSDVRYIATTDDPADSLEYHEKLASDAGFAADIAPSFRADNLLLIRHGGYPEYIKRLSAAAGSEISDLASLKKAIAARLDFFVRHGCRFSDVGIPFFPRRGSGCSADMTFAKALSGADISDGEYLDFLFDMYRFLGGLYREKGIVMQWHIAVQRNINSALFAEKGGDCGGDCIGDPVPGSDIAAMLDAINSDGGLPETVIYSLNPAMNEQLATLAKVFRHVRLGTAWWFNDSKDGITELLHITARNGHLGTFLGMLTDSRSFLSYARHDYFRRILCTVLAGWYENGEFCGDVASLAEKICCGNIRRLIYGK</sequence>
<comment type="caution">
    <text evidence="7">The sequence shown here is derived from an EMBL/GenBank/DDBJ whole genome shotgun (WGS) entry which is preliminary data.</text>
</comment>
<comment type="similarity">
    <text evidence="3">Belongs to the metallo-dependent hydrolases superfamily. Uronate isomerase family.</text>
</comment>
<evidence type="ECO:0000256" key="4">
    <source>
        <dbReference type="ARBA" id="ARBA00012546"/>
    </source>
</evidence>
<proteinExistence type="inferred from homology"/>
<dbReference type="Gene3D" id="3.20.20.140">
    <property type="entry name" value="Metal-dependent hydrolases"/>
    <property type="match status" value="1"/>
</dbReference>
<dbReference type="Pfam" id="PF02614">
    <property type="entry name" value="UxaC"/>
    <property type="match status" value="1"/>
</dbReference>
<protein>
    <recommendedName>
        <fullName evidence="5">Uronate isomerase</fullName>
        <ecNumber evidence="4">5.3.1.12</ecNumber>
    </recommendedName>
</protein>
<dbReference type="PANTHER" id="PTHR30068:SF4">
    <property type="entry name" value="URONATE ISOMERASE"/>
    <property type="match status" value="1"/>
</dbReference>